<evidence type="ECO:0000313" key="14">
    <source>
        <dbReference type="EMBL" id="KRT78188.1"/>
    </source>
</evidence>
<keyword evidence="6" id="KW-0349">Heme</keyword>
<keyword evidence="7" id="KW-0479">Metal-binding</keyword>
<dbReference type="Pfam" id="PF00067">
    <property type="entry name" value="p450"/>
    <property type="match status" value="1"/>
</dbReference>
<proteinExistence type="inferred from homology"/>
<evidence type="ECO:0000313" key="15">
    <source>
        <dbReference type="Proteomes" id="UP000051574"/>
    </source>
</evidence>
<dbReference type="InterPro" id="IPR036396">
    <property type="entry name" value="Cyt_P450_sf"/>
</dbReference>
<dbReference type="Proteomes" id="UP000051574">
    <property type="component" value="Unassembled WGS sequence"/>
</dbReference>
<keyword evidence="9" id="KW-0492">Microsome</keyword>
<gene>
    <name evidence="14" type="ORF">AMK59_7127</name>
</gene>
<dbReference type="GO" id="GO:0016705">
    <property type="term" value="F:oxidoreductase activity, acting on paired donors, with incorporation or reduction of molecular oxygen"/>
    <property type="evidence" value="ECO:0007669"/>
    <property type="project" value="InterPro"/>
</dbReference>
<keyword evidence="11" id="KW-0408">Iron</keyword>
<sequence>MKQLEKEADGETSFNIFPYITHCTLDIIAESAMGIQVNAMSQKENSYVEALYGLCREANSRITKGWLRDDFIFFKTEYGKRFLKYLAVLHGTTNEVINERKRLLRKSNGSDGKATEDEFGAKKRKAFLDLLLEVSKDGTVLTHEQIREEVDTFMFEGHDTTTASIAWTIFLLGIHQDIQVNNFVEFTVKKLLICFRSKHLKKSMRSFPVISNL</sequence>
<organism evidence="14 15">
    <name type="scientific">Oryctes borbonicus</name>
    <dbReference type="NCBI Taxonomy" id="1629725"/>
    <lineage>
        <taxon>Eukaryota</taxon>
        <taxon>Metazoa</taxon>
        <taxon>Ecdysozoa</taxon>
        <taxon>Arthropoda</taxon>
        <taxon>Hexapoda</taxon>
        <taxon>Insecta</taxon>
        <taxon>Pterygota</taxon>
        <taxon>Neoptera</taxon>
        <taxon>Endopterygota</taxon>
        <taxon>Coleoptera</taxon>
        <taxon>Polyphaga</taxon>
        <taxon>Scarabaeiformia</taxon>
        <taxon>Scarabaeidae</taxon>
        <taxon>Dynastinae</taxon>
        <taxon>Oryctes</taxon>
    </lineage>
</organism>
<dbReference type="GO" id="GO:0020037">
    <property type="term" value="F:heme binding"/>
    <property type="evidence" value="ECO:0007669"/>
    <property type="project" value="InterPro"/>
</dbReference>
<keyword evidence="12" id="KW-0503">Monooxygenase</keyword>
<dbReference type="GO" id="GO:0004497">
    <property type="term" value="F:monooxygenase activity"/>
    <property type="evidence" value="ECO:0007669"/>
    <property type="project" value="UniProtKB-KW"/>
</dbReference>
<dbReference type="PANTHER" id="PTHR24291:SF189">
    <property type="entry name" value="CYTOCHROME P450 4C3-RELATED"/>
    <property type="match status" value="1"/>
</dbReference>
<evidence type="ECO:0000256" key="3">
    <source>
        <dbReference type="ARBA" id="ARBA00004174"/>
    </source>
</evidence>
<dbReference type="EMBL" id="LJIG01022893">
    <property type="protein sequence ID" value="KRT78188.1"/>
    <property type="molecule type" value="Genomic_DNA"/>
</dbReference>
<comment type="function">
    <text evidence="2">May be involved in the metabolism of insect hormones and in the breakdown of synthetic insecticides.</text>
</comment>
<protein>
    <submittedName>
        <fullName evidence="14">Cytochrome P450</fullName>
    </submittedName>
</protein>
<name>A0A0T6ASU1_9SCAR</name>
<dbReference type="GO" id="GO:0005506">
    <property type="term" value="F:iron ion binding"/>
    <property type="evidence" value="ECO:0007669"/>
    <property type="project" value="InterPro"/>
</dbReference>
<evidence type="ECO:0000256" key="7">
    <source>
        <dbReference type="ARBA" id="ARBA00022723"/>
    </source>
</evidence>
<evidence type="ECO:0000256" key="5">
    <source>
        <dbReference type="ARBA" id="ARBA00010617"/>
    </source>
</evidence>
<evidence type="ECO:0000256" key="4">
    <source>
        <dbReference type="ARBA" id="ARBA00004406"/>
    </source>
</evidence>
<dbReference type="PANTHER" id="PTHR24291">
    <property type="entry name" value="CYTOCHROME P450 FAMILY 4"/>
    <property type="match status" value="1"/>
</dbReference>
<dbReference type="SUPFAM" id="SSF48264">
    <property type="entry name" value="Cytochrome P450"/>
    <property type="match status" value="1"/>
</dbReference>
<evidence type="ECO:0000256" key="10">
    <source>
        <dbReference type="ARBA" id="ARBA00023002"/>
    </source>
</evidence>
<keyword evidence="10" id="KW-0560">Oxidoreductase</keyword>
<evidence type="ECO:0000256" key="8">
    <source>
        <dbReference type="ARBA" id="ARBA00022824"/>
    </source>
</evidence>
<comment type="subcellular location">
    <subcellularLocation>
        <location evidence="4">Endoplasmic reticulum membrane</location>
        <topology evidence="4">Peripheral membrane protein</topology>
    </subcellularLocation>
    <subcellularLocation>
        <location evidence="3">Microsome membrane</location>
        <topology evidence="3">Peripheral membrane protein</topology>
    </subcellularLocation>
</comment>
<keyword evidence="13" id="KW-0472">Membrane</keyword>
<evidence type="ECO:0000256" key="2">
    <source>
        <dbReference type="ARBA" id="ARBA00003690"/>
    </source>
</evidence>
<keyword evidence="15" id="KW-1185">Reference proteome</keyword>
<reference evidence="14 15" key="1">
    <citation type="submission" date="2015-09" db="EMBL/GenBank/DDBJ databases">
        <title>Draft genome of the scarab beetle Oryctes borbonicus.</title>
        <authorList>
            <person name="Meyer J.M."/>
            <person name="Markov G.V."/>
            <person name="Baskaran P."/>
            <person name="Herrmann M."/>
            <person name="Sommer R.J."/>
            <person name="Roedelsperger C."/>
        </authorList>
    </citation>
    <scope>NUCLEOTIDE SEQUENCE [LARGE SCALE GENOMIC DNA]</scope>
    <source>
        <strain evidence="14">OB123</strain>
        <tissue evidence="14">Whole animal</tissue>
    </source>
</reference>
<evidence type="ECO:0000256" key="9">
    <source>
        <dbReference type="ARBA" id="ARBA00022848"/>
    </source>
</evidence>
<comment type="similarity">
    <text evidence="5">Belongs to the cytochrome P450 family.</text>
</comment>
<comment type="caution">
    <text evidence="14">The sequence shown here is derived from an EMBL/GenBank/DDBJ whole genome shotgun (WGS) entry which is preliminary data.</text>
</comment>
<dbReference type="AlphaFoldDB" id="A0A0T6ASU1"/>
<evidence type="ECO:0000256" key="13">
    <source>
        <dbReference type="ARBA" id="ARBA00023136"/>
    </source>
</evidence>
<dbReference type="GO" id="GO:0005789">
    <property type="term" value="C:endoplasmic reticulum membrane"/>
    <property type="evidence" value="ECO:0007669"/>
    <property type="project" value="UniProtKB-SubCell"/>
</dbReference>
<evidence type="ECO:0000256" key="6">
    <source>
        <dbReference type="ARBA" id="ARBA00022617"/>
    </source>
</evidence>
<comment type="cofactor">
    <cofactor evidence="1">
        <name>heme</name>
        <dbReference type="ChEBI" id="CHEBI:30413"/>
    </cofactor>
</comment>
<dbReference type="Gene3D" id="1.10.630.10">
    <property type="entry name" value="Cytochrome P450"/>
    <property type="match status" value="1"/>
</dbReference>
<dbReference type="OrthoDB" id="1470350at2759"/>
<dbReference type="InterPro" id="IPR050196">
    <property type="entry name" value="Cytochrome_P450_Monoox"/>
</dbReference>
<evidence type="ECO:0000256" key="12">
    <source>
        <dbReference type="ARBA" id="ARBA00023033"/>
    </source>
</evidence>
<keyword evidence="8" id="KW-0256">Endoplasmic reticulum</keyword>
<accession>A0A0T6ASU1</accession>
<evidence type="ECO:0000256" key="1">
    <source>
        <dbReference type="ARBA" id="ARBA00001971"/>
    </source>
</evidence>
<dbReference type="InterPro" id="IPR001128">
    <property type="entry name" value="Cyt_P450"/>
</dbReference>
<evidence type="ECO:0000256" key="11">
    <source>
        <dbReference type="ARBA" id="ARBA00023004"/>
    </source>
</evidence>